<reference evidence="13" key="1">
    <citation type="submission" date="2018-11" db="EMBL/GenBank/DDBJ databases">
        <authorList>
            <consortium name="Pathogen Informatics"/>
        </authorList>
    </citation>
    <scope>NUCLEOTIDE SEQUENCE</scope>
</reference>
<feature type="compositionally biased region" description="Polar residues" evidence="11">
    <location>
        <begin position="372"/>
        <end position="382"/>
    </location>
</feature>
<feature type="domain" description="C2H2-type" evidence="12">
    <location>
        <begin position="274"/>
        <end position="301"/>
    </location>
</feature>
<dbReference type="PANTHER" id="PTHR23235:SF60">
    <property type="entry name" value="STRIPE, ISOFORM D"/>
    <property type="match status" value="1"/>
</dbReference>
<evidence type="ECO:0000256" key="3">
    <source>
        <dbReference type="ARBA" id="ARBA00022737"/>
    </source>
</evidence>
<feature type="compositionally biased region" description="Polar residues" evidence="11">
    <location>
        <begin position="131"/>
        <end position="147"/>
    </location>
</feature>
<dbReference type="InterPro" id="IPR036236">
    <property type="entry name" value="Znf_C2H2_sf"/>
</dbReference>
<dbReference type="FunFam" id="3.30.160.60:FF:000787">
    <property type="entry name" value="Zinc finger protein 784"/>
    <property type="match status" value="1"/>
</dbReference>
<keyword evidence="9" id="KW-0539">Nucleus</keyword>
<feature type="compositionally biased region" description="Low complexity" evidence="11">
    <location>
        <begin position="182"/>
        <end position="206"/>
    </location>
</feature>
<dbReference type="SMART" id="SM00355">
    <property type="entry name" value="ZnF_C2H2"/>
    <property type="match status" value="3"/>
</dbReference>
<dbReference type="PANTHER" id="PTHR23235">
    <property type="entry name" value="KRUEPPEL-LIKE TRANSCRIPTION FACTOR"/>
    <property type="match status" value="1"/>
</dbReference>
<keyword evidence="8" id="KW-0804">Transcription</keyword>
<dbReference type="InterPro" id="IPR013087">
    <property type="entry name" value="Znf_C2H2_type"/>
</dbReference>
<dbReference type="AlphaFoldDB" id="A0A3S5BRD9"/>
<dbReference type="PROSITE" id="PS00028">
    <property type="entry name" value="ZINC_FINGER_C2H2_1"/>
    <property type="match status" value="3"/>
</dbReference>
<dbReference type="Proteomes" id="UP000784294">
    <property type="component" value="Unassembled WGS sequence"/>
</dbReference>
<sequence length="472" mass="50815">MQMSRLTTPVSQAYLIERQRLSTPACCSSNDLISLRSEPISSSDGRLHVKQESTSGAMEVYQFPELISYAGPPPPPPPYRPMAIKGEGSECPSAHLSHSASGCFGRMTVNTTFRAQTSPDFVHNGPFSGHVSESATSSPCSTVSESTPPHIASVMQNFVYHHSPEPASSASSSSCESHSTSYSSLTPSFSPSPSSSSSSSLASSASTGRQSVLREVTLAPEAVHKMAHTTPGCGTGGPAKTKQYACEAAGCGKRFARVDELKRHQRTHSDQRPFPCTLCDKAFTRSDHLTTHRRTHTGEKPYKCDLCERQFARSDERARHKKTHGRPRRAGRRPKNKEAGVASTLSTARSTPLETGDTMSPANQPVGDVEPCQTQTPSTPSVRQPAGLLPSLAGSDTIKSSPTLYPKLQPDKIRLVSQPSYESRQMSQSVLLTSVANITIMPLLATANGDSRHCDTTLFSAHLQQNHQPTAQ</sequence>
<dbReference type="FunFam" id="3.30.160.60:FF:000690">
    <property type="entry name" value="Zinc finger protein 354C"/>
    <property type="match status" value="1"/>
</dbReference>
<feature type="region of interest" description="Disordered" evidence="11">
    <location>
        <begin position="124"/>
        <end position="148"/>
    </location>
</feature>
<organism evidence="13 14">
    <name type="scientific">Protopolystoma xenopodis</name>
    <dbReference type="NCBI Taxonomy" id="117903"/>
    <lineage>
        <taxon>Eukaryota</taxon>
        <taxon>Metazoa</taxon>
        <taxon>Spiralia</taxon>
        <taxon>Lophotrochozoa</taxon>
        <taxon>Platyhelminthes</taxon>
        <taxon>Monogenea</taxon>
        <taxon>Polyopisthocotylea</taxon>
        <taxon>Polystomatidea</taxon>
        <taxon>Polystomatidae</taxon>
        <taxon>Protopolystoma</taxon>
    </lineage>
</organism>
<feature type="region of interest" description="Disordered" evidence="11">
    <location>
        <begin position="315"/>
        <end position="405"/>
    </location>
</feature>
<evidence type="ECO:0000256" key="8">
    <source>
        <dbReference type="ARBA" id="ARBA00023163"/>
    </source>
</evidence>
<dbReference type="GO" id="GO:0000981">
    <property type="term" value="F:DNA-binding transcription factor activity, RNA polymerase II-specific"/>
    <property type="evidence" value="ECO:0007669"/>
    <property type="project" value="TreeGrafter"/>
</dbReference>
<evidence type="ECO:0000256" key="7">
    <source>
        <dbReference type="ARBA" id="ARBA00023125"/>
    </source>
</evidence>
<keyword evidence="14" id="KW-1185">Reference proteome</keyword>
<dbReference type="EMBL" id="CAAALY010251325">
    <property type="protein sequence ID" value="VEL36064.1"/>
    <property type="molecule type" value="Genomic_DNA"/>
</dbReference>
<feature type="region of interest" description="Disordered" evidence="11">
    <location>
        <begin position="182"/>
        <end position="209"/>
    </location>
</feature>
<keyword evidence="7" id="KW-0238">DNA-binding</keyword>
<dbReference type="Pfam" id="PF00096">
    <property type="entry name" value="zf-C2H2"/>
    <property type="match status" value="3"/>
</dbReference>
<dbReference type="OrthoDB" id="3437960at2759"/>
<evidence type="ECO:0000256" key="5">
    <source>
        <dbReference type="ARBA" id="ARBA00022833"/>
    </source>
</evidence>
<keyword evidence="6" id="KW-0805">Transcription regulation</keyword>
<dbReference type="PROSITE" id="PS50157">
    <property type="entry name" value="ZINC_FINGER_C2H2_2"/>
    <property type="match status" value="3"/>
</dbReference>
<feature type="domain" description="C2H2-type" evidence="12">
    <location>
        <begin position="244"/>
        <end position="273"/>
    </location>
</feature>
<evidence type="ECO:0000256" key="10">
    <source>
        <dbReference type="PROSITE-ProRule" id="PRU00042"/>
    </source>
</evidence>
<evidence type="ECO:0000256" key="11">
    <source>
        <dbReference type="SAM" id="MobiDB-lite"/>
    </source>
</evidence>
<dbReference type="GO" id="GO:0000978">
    <property type="term" value="F:RNA polymerase II cis-regulatory region sequence-specific DNA binding"/>
    <property type="evidence" value="ECO:0007669"/>
    <property type="project" value="TreeGrafter"/>
</dbReference>
<dbReference type="GO" id="GO:0008270">
    <property type="term" value="F:zinc ion binding"/>
    <property type="evidence" value="ECO:0007669"/>
    <property type="project" value="UniProtKB-KW"/>
</dbReference>
<dbReference type="SUPFAM" id="SSF57667">
    <property type="entry name" value="beta-beta-alpha zinc fingers"/>
    <property type="match status" value="2"/>
</dbReference>
<evidence type="ECO:0000256" key="2">
    <source>
        <dbReference type="ARBA" id="ARBA00022723"/>
    </source>
</evidence>
<protein>
    <recommendedName>
        <fullName evidence="12">C2H2-type domain-containing protein</fullName>
    </recommendedName>
</protein>
<evidence type="ECO:0000256" key="1">
    <source>
        <dbReference type="ARBA" id="ARBA00004123"/>
    </source>
</evidence>
<evidence type="ECO:0000256" key="4">
    <source>
        <dbReference type="ARBA" id="ARBA00022771"/>
    </source>
</evidence>
<keyword evidence="3" id="KW-0677">Repeat</keyword>
<feature type="compositionally biased region" description="Basic residues" evidence="11">
    <location>
        <begin position="319"/>
        <end position="335"/>
    </location>
</feature>
<dbReference type="Gene3D" id="3.30.160.60">
    <property type="entry name" value="Classic Zinc Finger"/>
    <property type="match status" value="3"/>
</dbReference>
<comment type="subcellular location">
    <subcellularLocation>
        <location evidence="1">Nucleus</location>
    </subcellularLocation>
</comment>
<keyword evidence="4 10" id="KW-0863">Zinc-finger</keyword>
<proteinExistence type="predicted"/>
<name>A0A3S5BRD9_9PLAT</name>
<dbReference type="GO" id="GO:0005634">
    <property type="term" value="C:nucleus"/>
    <property type="evidence" value="ECO:0007669"/>
    <property type="project" value="UniProtKB-SubCell"/>
</dbReference>
<feature type="compositionally biased region" description="Polar residues" evidence="11">
    <location>
        <begin position="343"/>
        <end position="363"/>
    </location>
</feature>
<evidence type="ECO:0000313" key="13">
    <source>
        <dbReference type="EMBL" id="VEL36064.1"/>
    </source>
</evidence>
<gene>
    <name evidence="13" type="ORF">PXEA_LOCUS29504</name>
</gene>
<evidence type="ECO:0000259" key="12">
    <source>
        <dbReference type="PROSITE" id="PS50157"/>
    </source>
</evidence>
<keyword evidence="2" id="KW-0479">Metal-binding</keyword>
<evidence type="ECO:0000313" key="14">
    <source>
        <dbReference type="Proteomes" id="UP000784294"/>
    </source>
</evidence>
<comment type="caution">
    <text evidence="13">The sequence shown here is derived from an EMBL/GenBank/DDBJ whole genome shotgun (WGS) entry which is preliminary data.</text>
</comment>
<evidence type="ECO:0000256" key="9">
    <source>
        <dbReference type="ARBA" id="ARBA00023242"/>
    </source>
</evidence>
<keyword evidence="5" id="KW-0862">Zinc</keyword>
<accession>A0A3S5BRD9</accession>
<dbReference type="FunFam" id="3.30.160.60:FF:000072">
    <property type="entry name" value="zinc finger protein 143 isoform X1"/>
    <property type="match status" value="1"/>
</dbReference>
<evidence type="ECO:0000256" key="6">
    <source>
        <dbReference type="ARBA" id="ARBA00023015"/>
    </source>
</evidence>
<feature type="domain" description="C2H2-type" evidence="12">
    <location>
        <begin position="302"/>
        <end position="329"/>
    </location>
</feature>